<feature type="region of interest" description="Disordered" evidence="1">
    <location>
        <begin position="1"/>
        <end position="288"/>
    </location>
</feature>
<organism evidence="2 3">
    <name type="scientific">Ephemerocybe angulata</name>
    <dbReference type="NCBI Taxonomy" id="980116"/>
    <lineage>
        <taxon>Eukaryota</taxon>
        <taxon>Fungi</taxon>
        <taxon>Dikarya</taxon>
        <taxon>Basidiomycota</taxon>
        <taxon>Agaricomycotina</taxon>
        <taxon>Agaricomycetes</taxon>
        <taxon>Agaricomycetidae</taxon>
        <taxon>Agaricales</taxon>
        <taxon>Agaricineae</taxon>
        <taxon>Psathyrellaceae</taxon>
        <taxon>Ephemerocybe</taxon>
    </lineage>
</organism>
<sequence>MPSHIPPCRRSRSTNPHPASTPNPTSHGPTPSPSPSPPDFPPLSPPYLPACHVFTKPSPTTASTITAPHRKKNKGHARRVRSRWEAKAGSTREAERRGQCALLGGTGGSGARPEASTYADGGDGEASAGEEGGSTTMKTTPRRKRRESGTPRPLSDTNSLSHPVPDATPLSPSVIVELSQSAPPTPRPNSKRSQRARRRQITNRRNCPRPPPRIPTTNSSANVSTSRDGPNVAGAWRGPQLSDVCDQRALVRRVEAEVGGQSGTRTASRRGSGSRARSSSLCQIPRPV</sequence>
<dbReference type="EMBL" id="JACGCI010000186">
    <property type="protein sequence ID" value="KAF6742364.1"/>
    <property type="molecule type" value="Genomic_DNA"/>
</dbReference>
<protein>
    <submittedName>
        <fullName evidence="2">Uncharacterized protein</fullName>
    </submittedName>
</protein>
<reference evidence="2 3" key="1">
    <citation type="submission" date="2020-07" db="EMBL/GenBank/DDBJ databases">
        <title>Comparative genomics of pyrophilous fungi reveals a link between fire events and developmental genes.</title>
        <authorList>
            <consortium name="DOE Joint Genome Institute"/>
            <person name="Steindorff A.S."/>
            <person name="Carver A."/>
            <person name="Calhoun S."/>
            <person name="Stillman K."/>
            <person name="Liu H."/>
            <person name="Lipzen A."/>
            <person name="Pangilinan J."/>
            <person name="Labutti K."/>
            <person name="Bruns T.D."/>
            <person name="Grigoriev I.V."/>
        </authorList>
    </citation>
    <scope>NUCLEOTIDE SEQUENCE [LARGE SCALE GENOMIC DNA]</scope>
    <source>
        <strain evidence="2 3">CBS 144469</strain>
    </source>
</reference>
<feature type="compositionally biased region" description="Basic and acidic residues" evidence="1">
    <location>
        <begin position="82"/>
        <end position="98"/>
    </location>
</feature>
<keyword evidence="3" id="KW-1185">Reference proteome</keyword>
<name>A0A8H6H8I7_9AGAR</name>
<evidence type="ECO:0000313" key="2">
    <source>
        <dbReference type="EMBL" id="KAF6742364.1"/>
    </source>
</evidence>
<evidence type="ECO:0000256" key="1">
    <source>
        <dbReference type="SAM" id="MobiDB-lite"/>
    </source>
</evidence>
<feature type="compositionally biased region" description="Low complexity" evidence="1">
    <location>
        <begin position="125"/>
        <end position="139"/>
    </location>
</feature>
<feature type="compositionally biased region" description="Basic residues" evidence="1">
    <location>
        <begin position="68"/>
        <end position="81"/>
    </location>
</feature>
<feature type="compositionally biased region" description="Low complexity" evidence="1">
    <location>
        <begin position="263"/>
        <end position="280"/>
    </location>
</feature>
<evidence type="ECO:0000313" key="3">
    <source>
        <dbReference type="Proteomes" id="UP000521943"/>
    </source>
</evidence>
<feature type="compositionally biased region" description="Low complexity" evidence="1">
    <location>
        <begin position="55"/>
        <end position="67"/>
    </location>
</feature>
<feature type="compositionally biased region" description="Pro residues" evidence="1">
    <location>
        <begin position="30"/>
        <end position="48"/>
    </location>
</feature>
<comment type="caution">
    <text evidence="2">The sequence shown here is derived from an EMBL/GenBank/DDBJ whole genome shotgun (WGS) entry which is preliminary data.</text>
</comment>
<gene>
    <name evidence="2" type="ORF">DFP72DRAFT_184164</name>
</gene>
<dbReference type="AlphaFoldDB" id="A0A8H6H8I7"/>
<feature type="compositionally biased region" description="Low complexity" evidence="1">
    <location>
        <begin position="20"/>
        <end position="29"/>
    </location>
</feature>
<feature type="compositionally biased region" description="Basic residues" evidence="1">
    <location>
        <begin position="189"/>
        <end position="202"/>
    </location>
</feature>
<accession>A0A8H6H8I7</accession>
<dbReference type="Proteomes" id="UP000521943">
    <property type="component" value="Unassembled WGS sequence"/>
</dbReference>
<feature type="compositionally biased region" description="Polar residues" evidence="1">
    <location>
        <begin position="219"/>
        <end position="228"/>
    </location>
</feature>
<proteinExistence type="predicted"/>